<dbReference type="InterPro" id="IPR036641">
    <property type="entry name" value="HPT_dom_sf"/>
</dbReference>
<dbReference type="AlphaFoldDB" id="A0A2N4UV94"/>
<feature type="modified residue" description="Phosphohistidine" evidence="2">
    <location>
        <position position="53"/>
    </location>
</feature>
<gene>
    <name evidence="4" type="ORF">CIK00_06015</name>
</gene>
<evidence type="ECO:0000256" key="2">
    <source>
        <dbReference type="PROSITE-ProRule" id="PRU00110"/>
    </source>
</evidence>
<dbReference type="Proteomes" id="UP000234420">
    <property type="component" value="Unassembled WGS sequence"/>
</dbReference>
<protein>
    <recommendedName>
        <fullName evidence="3">HPt domain-containing protein</fullName>
    </recommendedName>
</protein>
<dbReference type="SUPFAM" id="SSF47226">
    <property type="entry name" value="Histidine-containing phosphotransfer domain, HPT domain"/>
    <property type="match status" value="1"/>
</dbReference>
<accession>A0A2N4UV94</accession>
<dbReference type="Gene3D" id="1.20.120.160">
    <property type="entry name" value="HPT domain"/>
    <property type="match status" value="1"/>
</dbReference>
<proteinExistence type="predicted"/>
<evidence type="ECO:0000313" key="5">
    <source>
        <dbReference type="Proteomes" id="UP000234420"/>
    </source>
</evidence>
<sequence length="114" mass="13466">MINLSSFYQELDNDKESIITILELFLSEYEDFIIYYTDYFSDEKWHDIYISSHSLKGILESFGEKDLTSSLRAIEIKTSKNENITTDDLNHVINKLPEILIEIKVEIEKLRQNI</sequence>
<evidence type="ECO:0000256" key="1">
    <source>
        <dbReference type="ARBA" id="ARBA00023012"/>
    </source>
</evidence>
<dbReference type="EMBL" id="NPIB01000004">
    <property type="protein sequence ID" value="PLC58938.1"/>
    <property type="molecule type" value="Genomic_DNA"/>
</dbReference>
<keyword evidence="1" id="KW-0902">Two-component regulatory system</keyword>
<organism evidence="4 5">
    <name type="scientific">Photobacterium carnosum</name>
    <dbReference type="NCBI Taxonomy" id="2023717"/>
    <lineage>
        <taxon>Bacteria</taxon>
        <taxon>Pseudomonadati</taxon>
        <taxon>Pseudomonadota</taxon>
        <taxon>Gammaproteobacteria</taxon>
        <taxon>Vibrionales</taxon>
        <taxon>Vibrionaceae</taxon>
        <taxon>Photobacterium</taxon>
    </lineage>
</organism>
<feature type="domain" description="HPt" evidence="3">
    <location>
        <begin position="14"/>
        <end position="110"/>
    </location>
</feature>
<evidence type="ECO:0000313" key="4">
    <source>
        <dbReference type="EMBL" id="PLC58938.1"/>
    </source>
</evidence>
<dbReference type="GeneID" id="69965137"/>
<name>A0A2N4UV94_9GAMM</name>
<comment type="caution">
    <text evidence="4">The sequence shown here is derived from an EMBL/GenBank/DDBJ whole genome shotgun (WGS) entry which is preliminary data.</text>
</comment>
<dbReference type="PROSITE" id="PS50894">
    <property type="entry name" value="HPT"/>
    <property type="match status" value="1"/>
</dbReference>
<reference evidence="4 5" key="1">
    <citation type="journal article" date="2018" name="Syst. Appl. Microbiol.">
        <title>Photobacterium carnosum sp. nov., isolated from spoiled modified atmosphere packaged poultry meat.</title>
        <authorList>
            <person name="Hilgarth M."/>
            <person name="Fuertes S."/>
            <person name="Ehrmann M."/>
            <person name="Vogel R.F."/>
        </authorList>
    </citation>
    <scope>NUCLEOTIDE SEQUENCE [LARGE SCALE GENOMIC DNA]</scope>
    <source>
        <strain evidence="4 5">TMW 2.2021</strain>
    </source>
</reference>
<dbReference type="GO" id="GO:0004672">
    <property type="term" value="F:protein kinase activity"/>
    <property type="evidence" value="ECO:0007669"/>
    <property type="project" value="UniProtKB-ARBA"/>
</dbReference>
<dbReference type="RefSeq" id="WP_101768008.1">
    <property type="nucleotide sequence ID" value="NZ_BPPU01000002.1"/>
</dbReference>
<keyword evidence="2" id="KW-0597">Phosphoprotein</keyword>
<dbReference type="GO" id="GO:0000160">
    <property type="term" value="P:phosphorelay signal transduction system"/>
    <property type="evidence" value="ECO:0007669"/>
    <property type="project" value="UniProtKB-KW"/>
</dbReference>
<dbReference type="InterPro" id="IPR008207">
    <property type="entry name" value="Sig_transdc_His_kin_Hpt_dom"/>
</dbReference>
<evidence type="ECO:0000259" key="3">
    <source>
        <dbReference type="PROSITE" id="PS50894"/>
    </source>
</evidence>
<keyword evidence="5" id="KW-1185">Reference proteome</keyword>